<comment type="caution">
    <text evidence="1">The sequence shown here is derived from an EMBL/GenBank/DDBJ whole genome shotgun (WGS) entry which is preliminary data.</text>
</comment>
<gene>
    <name evidence="1" type="ORF">LCGC14_1949850</name>
</gene>
<dbReference type="EMBL" id="LAZR01021263">
    <property type="protein sequence ID" value="KKL85930.1"/>
    <property type="molecule type" value="Genomic_DNA"/>
</dbReference>
<organism evidence="1">
    <name type="scientific">marine sediment metagenome</name>
    <dbReference type="NCBI Taxonomy" id="412755"/>
    <lineage>
        <taxon>unclassified sequences</taxon>
        <taxon>metagenomes</taxon>
        <taxon>ecological metagenomes</taxon>
    </lineage>
</organism>
<sequence length="259" mass="27917">MVIIIQNGVNEEAVVGAIEFAASGINEEKYYYCEDFDDEAAAVTLEAGLHTDEWAPGGLNDTAADVTYIQDQCGVIELKSRGANDDSTEITKLNTAINIASNPIIEFRVSVDAITAALTGFFVGITETSDIQSINDIVGVSDDFYVIGMNSDLGTPANLRAFSEDDNGGMVTNNLGVAIAATTWCTIRMDFTDTEQPRVWINNTGGTITPSDEIAAATITGTVQDAIYVYPVIFVQGLDATPTQRTLLLDYIKIWMDRS</sequence>
<dbReference type="AlphaFoldDB" id="A0A0F9HW63"/>
<proteinExistence type="predicted"/>
<accession>A0A0F9HW63</accession>
<protein>
    <submittedName>
        <fullName evidence="1">Uncharacterized protein</fullName>
    </submittedName>
</protein>
<evidence type="ECO:0000313" key="1">
    <source>
        <dbReference type="EMBL" id="KKL85930.1"/>
    </source>
</evidence>
<name>A0A0F9HW63_9ZZZZ</name>
<reference evidence="1" key="1">
    <citation type="journal article" date="2015" name="Nature">
        <title>Complex archaea that bridge the gap between prokaryotes and eukaryotes.</title>
        <authorList>
            <person name="Spang A."/>
            <person name="Saw J.H."/>
            <person name="Jorgensen S.L."/>
            <person name="Zaremba-Niedzwiedzka K."/>
            <person name="Martijn J."/>
            <person name="Lind A.E."/>
            <person name="van Eijk R."/>
            <person name="Schleper C."/>
            <person name="Guy L."/>
            <person name="Ettema T.J."/>
        </authorList>
    </citation>
    <scope>NUCLEOTIDE SEQUENCE</scope>
</reference>